<dbReference type="GO" id="GO:0006508">
    <property type="term" value="P:proteolysis"/>
    <property type="evidence" value="ECO:0007669"/>
    <property type="project" value="UniProtKB-KW"/>
</dbReference>
<dbReference type="GO" id="GO:0008237">
    <property type="term" value="F:metallopeptidase activity"/>
    <property type="evidence" value="ECO:0007669"/>
    <property type="project" value="UniProtKB-KW"/>
</dbReference>
<comment type="caution">
    <text evidence="3">The sequence shown here is derived from an EMBL/GenBank/DDBJ whole genome shotgun (WGS) entry which is preliminary data.</text>
</comment>
<sequence length="267" mass="29379">MRRWVLVVGIAVLVGAALVLVLTGNTEVRYTADSDSTQQMWVRWISVAVGILLVRLMPPQVERVDAGTADRRQAWILTGLALAFAVLLKLLGLGMFEVLKGLLLLLAPLAVFRWLGGKPTKVWPATVRWAPVVPVVAFLGLSYFGPLAAPATEKPDMGAAELALVILGGFLINSVLEEVFYRRWLQTRWEQLLGPWPAILLASIAWAVWHVALQGRGELGIDLASVLVNQGVQGLFLGYLWSRYRRMWPLITVHGAMNALPLFLSLG</sequence>
<feature type="transmembrane region" description="Helical" evidence="1">
    <location>
        <begin position="192"/>
        <end position="213"/>
    </location>
</feature>
<dbReference type="OrthoDB" id="4933643at2"/>
<keyword evidence="1" id="KW-0812">Transmembrane</keyword>
<dbReference type="Proteomes" id="UP000295124">
    <property type="component" value="Unassembled WGS sequence"/>
</dbReference>
<keyword evidence="3" id="KW-0482">Metalloprotease</keyword>
<proteinExistence type="predicted"/>
<feature type="transmembrane region" description="Helical" evidence="1">
    <location>
        <begin position="219"/>
        <end position="241"/>
    </location>
</feature>
<name>A0A4R4YQE2_9ACTN</name>
<evidence type="ECO:0000256" key="1">
    <source>
        <dbReference type="SAM" id="Phobius"/>
    </source>
</evidence>
<evidence type="ECO:0000313" key="4">
    <source>
        <dbReference type="Proteomes" id="UP000295124"/>
    </source>
</evidence>
<feature type="transmembrane region" description="Helical" evidence="1">
    <location>
        <begin position="157"/>
        <end position="180"/>
    </location>
</feature>
<gene>
    <name evidence="3" type="ORF">E1263_37985</name>
</gene>
<reference evidence="3 4" key="1">
    <citation type="submission" date="2019-03" db="EMBL/GenBank/DDBJ databases">
        <title>Draft genome sequences of novel Actinobacteria.</title>
        <authorList>
            <person name="Sahin N."/>
            <person name="Ay H."/>
            <person name="Saygin H."/>
        </authorList>
    </citation>
    <scope>NUCLEOTIDE SEQUENCE [LARGE SCALE GENOMIC DNA]</scope>
    <source>
        <strain evidence="3 4">JCM 13523</strain>
    </source>
</reference>
<feature type="transmembrane region" description="Helical" evidence="1">
    <location>
        <begin position="127"/>
        <end position="145"/>
    </location>
</feature>
<protein>
    <submittedName>
        <fullName evidence="3">CPBP family intramembrane metalloprotease</fullName>
    </submittedName>
</protein>
<feature type="transmembrane region" description="Helical" evidence="1">
    <location>
        <begin position="98"/>
        <end position="115"/>
    </location>
</feature>
<dbReference type="Pfam" id="PF02517">
    <property type="entry name" value="Rce1-like"/>
    <property type="match status" value="1"/>
</dbReference>
<keyword evidence="4" id="KW-1185">Reference proteome</keyword>
<evidence type="ECO:0000259" key="2">
    <source>
        <dbReference type="Pfam" id="PF02517"/>
    </source>
</evidence>
<evidence type="ECO:0000313" key="3">
    <source>
        <dbReference type="EMBL" id="TDD45772.1"/>
    </source>
</evidence>
<keyword evidence="1" id="KW-1133">Transmembrane helix</keyword>
<keyword evidence="3" id="KW-0645">Protease</keyword>
<feature type="transmembrane region" description="Helical" evidence="1">
    <location>
        <begin position="40"/>
        <end position="58"/>
    </location>
</feature>
<dbReference type="AlphaFoldDB" id="A0A4R4YQE2"/>
<keyword evidence="3" id="KW-0378">Hydrolase</keyword>
<dbReference type="EMBL" id="SMKX01000193">
    <property type="protein sequence ID" value="TDD45772.1"/>
    <property type="molecule type" value="Genomic_DNA"/>
</dbReference>
<dbReference type="InterPro" id="IPR003675">
    <property type="entry name" value="Rce1/LyrA-like_dom"/>
</dbReference>
<dbReference type="GO" id="GO:0080120">
    <property type="term" value="P:CAAX-box protein maturation"/>
    <property type="evidence" value="ECO:0007669"/>
    <property type="project" value="UniProtKB-ARBA"/>
</dbReference>
<dbReference type="GO" id="GO:0004175">
    <property type="term" value="F:endopeptidase activity"/>
    <property type="evidence" value="ECO:0007669"/>
    <property type="project" value="UniProtKB-ARBA"/>
</dbReference>
<feature type="transmembrane region" description="Helical" evidence="1">
    <location>
        <begin position="74"/>
        <end position="92"/>
    </location>
</feature>
<accession>A0A4R4YQE2</accession>
<organism evidence="3 4">
    <name type="scientific">Kribbella antibiotica</name>
    <dbReference type="NCBI Taxonomy" id="190195"/>
    <lineage>
        <taxon>Bacteria</taxon>
        <taxon>Bacillati</taxon>
        <taxon>Actinomycetota</taxon>
        <taxon>Actinomycetes</taxon>
        <taxon>Propionibacteriales</taxon>
        <taxon>Kribbellaceae</taxon>
        <taxon>Kribbella</taxon>
    </lineage>
</organism>
<dbReference type="RefSeq" id="WP_132176517.1">
    <property type="nucleotide sequence ID" value="NZ_SMKX01000193.1"/>
</dbReference>
<feature type="domain" description="CAAX prenyl protease 2/Lysostaphin resistance protein A-like" evidence="2">
    <location>
        <begin position="162"/>
        <end position="260"/>
    </location>
</feature>
<keyword evidence="1" id="KW-0472">Membrane</keyword>